<evidence type="ECO:0000313" key="6">
    <source>
        <dbReference type="Proteomes" id="UP000653127"/>
    </source>
</evidence>
<accession>A0A926HZZ5</accession>
<dbReference type="Pfam" id="PF13240">
    <property type="entry name" value="Zn_Ribbon_1"/>
    <property type="match status" value="1"/>
</dbReference>
<evidence type="ECO:0000256" key="1">
    <source>
        <dbReference type="ARBA" id="ARBA00022729"/>
    </source>
</evidence>
<dbReference type="InterPro" id="IPR037873">
    <property type="entry name" value="BamE-like"/>
</dbReference>
<gene>
    <name evidence="5" type="ORF">H8711_05830</name>
</gene>
<name>A0A926HZZ5_9FIRM</name>
<evidence type="ECO:0000313" key="5">
    <source>
        <dbReference type="EMBL" id="MBC8546452.1"/>
    </source>
</evidence>
<evidence type="ECO:0000259" key="4">
    <source>
        <dbReference type="Pfam" id="PF13240"/>
    </source>
</evidence>
<proteinExistence type="predicted"/>
<comment type="caution">
    <text evidence="5">The sequence shown here is derived from an EMBL/GenBank/DDBJ whole genome shotgun (WGS) entry which is preliminary data.</text>
</comment>
<reference evidence="5" key="1">
    <citation type="submission" date="2020-08" db="EMBL/GenBank/DDBJ databases">
        <title>Genome public.</title>
        <authorList>
            <person name="Liu C."/>
            <person name="Sun Q."/>
        </authorList>
    </citation>
    <scope>NUCLEOTIDE SEQUENCE</scope>
    <source>
        <strain evidence="5">NSJ-31</strain>
    </source>
</reference>
<sequence length="429" mass="47150">MYCKHCGQQIDDDSTFCKFCGKSQSEPRQSAKKCRVCGAELRNDYPDDICGTCKGVVECINKASKDEEGDRGEHAGRKCRKCGATLPDSYPFFICSVCNNAQQTNTEEPTAPKPVKTESPFGRTKLPQNEGSGCLQCFKWMAIICAIFVIFGLFVNYSKTVGNGVAGKSGGIESAPEMSLTDYYYIQPGMDQEHVLDVVGSSGKETHGSGKNAIMVWRIKGDADYAYITFRDGSVLSKDKRSVQDSAASLSSSVESSTIPSLDYKNDAHKISIMVIKSFLSENGISKYDKLGWYYPEIYTVKNDTHYIASKVDYGDTDHPYVVGVKFTADSDFGLVYFSFDGTVFIDDQSDEPSDTIVDSSSQAQVIPNDNGEVIVWEHDFAGEGPLIGDDSNSFDVEDGYYVDPNGRIGNIYYEGAEASFFDAYTNAK</sequence>
<dbReference type="AlphaFoldDB" id="A0A926HZZ5"/>
<keyword evidence="3" id="KW-1133">Transmembrane helix</keyword>
<keyword evidence="3" id="KW-0472">Membrane</keyword>
<keyword evidence="3" id="KW-0812">Transmembrane</keyword>
<dbReference type="Gene3D" id="3.30.1450.10">
    <property type="match status" value="1"/>
</dbReference>
<dbReference type="RefSeq" id="WP_249282531.1">
    <property type="nucleotide sequence ID" value="NZ_JACRST010000006.1"/>
</dbReference>
<organism evidence="5 6">
    <name type="scientific">Ligaoa zhengdingensis</name>
    <dbReference type="NCBI Taxonomy" id="2763658"/>
    <lineage>
        <taxon>Bacteria</taxon>
        <taxon>Bacillati</taxon>
        <taxon>Bacillota</taxon>
        <taxon>Clostridia</taxon>
        <taxon>Eubacteriales</taxon>
        <taxon>Oscillospiraceae</taxon>
        <taxon>Ligaoa</taxon>
    </lineage>
</organism>
<feature type="transmembrane region" description="Helical" evidence="3">
    <location>
        <begin position="138"/>
        <end position="158"/>
    </location>
</feature>
<dbReference type="InterPro" id="IPR026870">
    <property type="entry name" value="Zinc_ribbon_dom"/>
</dbReference>
<evidence type="ECO:0000256" key="3">
    <source>
        <dbReference type="SAM" id="Phobius"/>
    </source>
</evidence>
<feature type="region of interest" description="Disordered" evidence="2">
    <location>
        <begin position="104"/>
        <end position="124"/>
    </location>
</feature>
<dbReference type="EMBL" id="JACRST010000006">
    <property type="protein sequence ID" value="MBC8546452.1"/>
    <property type="molecule type" value="Genomic_DNA"/>
</dbReference>
<dbReference type="Proteomes" id="UP000653127">
    <property type="component" value="Unassembled WGS sequence"/>
</dbReference>
<keyword evidence="6" id="KW-1185">Reference proteome</keyword>
<evidence type="ECO:0000256" key="2">
    <source>
        <dbReference type="SAM" id="MobiDB-lite"/>
    </source>
</evidence>
<keyword evidence="1" id="KW-0732">Signal</keyword>
<protein>
    <submittedName>
        <fullName evidence="5">Zinc ribbon domain-containing protein</fullName>
    </submittedName>
</protein>
<feature type="domain" description="Zinc-ribbon" evidence="4">
    <location>
        <begin position="2"/>
        <end position="23"/>
    </location>
</feature>